<protein>
    <submittedName>
        <fullName evidence="3">Uncharacterized protein</fullName>
    </submittedName>
</protein>
<dbReference type="EMBL" id="NPDT01000007">
    <property type="protein sequence ID" value="PJZ64959.1"/>
    <property type="molecule type" value="Genomic_DNA"/>
</dbReference>
<keyword evidence="1" id="KW-0732">Signal</keyword>
<name>A0A2M9Z953_9LEPT</name>
<dbReference type="Proteomes" id="UP001580391">
    <property type="component" value="Unassembled WGS sequence"/>
</dbReference>
<keyword evidence="5" id="KW-1185">Reference proteome</keyword>
<evidence type="ECO:0000313" key="4">
    <source>
        <dbReference type="Proteomes" id="UP000231912"/>
    </source>
</evidence>
<sequence>MWNFLKGLVYPLFAASMALGFFSQYSSGGASADFDEVDNVPKTVRQNPGIYRSHYATFLRKFPGGK</sequence>
<reference evidence="2 5" key="2">
    <citation type="submission" date="2024-09" db="EMBL/GenBank/DDBJ databases">
        <title>Taxonomic and Genotyping Characterization of Leptospira Strains isolated from Multiple Sources in Colombia highlights the importance of intermediate species.</title>
        <authorList>
            <person name="Torres Higuera L."/>
            <person name="Rojas Tapias D."/>
            <person name="Jimenez Velasquez S."/>
            <person name="Renjifo Ibanez C."/>
        </authorList>
    </citation>
    <scope>NUCLEOTIDE SEQUENCE [LARGE SCALE GENOMIC DNA]</scope>
    <source>
        <strain evidence="2 5">Lep080</strain>
    </source>
</reference>
<dbReference type="RefSeq" id="WP_100759742.1">
    <property type="nucleotide sequence ID" value="NZ_JBHILI010000013.1"/>
</dbReference>
<evidence type="ECO:0000313" key="2">
    <source>
        <dbReference type="EMBL" id="MFB5738159.1"/>
    </source>
</evidence>
<feature type="signal peptide" evidence="1">
    <location>
        <begin position="1"/>
        <end position="32"/>
    </location>
</feature>
<evidence type="ECO:0000313" key="3">
    <source>
        <dbReference type="EMBL" id="PJZ64959.1"/>
    </source>
</evidence>
<organism evidence="3 4">
    <name type="scientific">Leptospira wolffii</name>
    <dbReference type="NCBI Taxonomy" id="409998"/>
    <lineage>
        <taxon>Bacteria</taxon>
        <taxon>Pseudomonadati</taxon>
        <taxon>Spirochaetota</taxon>
        <taxon>Spirochaetia</taxon>
        <taxon>Leptospirales</taxon>
        <taxon>Leptospiraceae</taxon>
        <taxon>Leptospira</taxon>
    </lineage>
</organism>
<dbReference type="Proteomes" id="UP000231912">
    <property type="component" value="Unassembled WGS sequence"/>
</dbReference>
<feature type="chain" id="PRO_5043159170" evidence="1">
    <location>
        <begin position="33"/>
        <end position="66"/>
    </location>
</feature>
<proteinExistence type="predicted"/>
<dbReference type="AlphaFoldDB" id="A0A2M9Z953"/>
<accession>A0A2M9Z953</accession>
<gene>
    <name evidence="2" type="ORF">ACE5IX_16685</name>
    <name evidence="3" type="ORF">CH371_15775</name>
</gene>
<evidence type="ECO:0000313" key="5">
    <source>
        <dbReference type="Proteomes" id="UP001580391"/>
    </source>
</evidence>
<evidence type="ECO:0000256" key="1">
    <source>
        <dbReference type="SAM" id="SignalP"/>
    </source>
</evidence>
<comment type="caution">
    <text evidence="3">The sequence shown here is derived from an EMBL/GenBank/DDBJ whole genome shotgun (WGS) entry which is preliminary data.</text>
</comment>
<dbReference type="EMBL" id="JBHILJ010000011">
    <property type="protein sequence ID" value="MFB5738159.1"/>
    <property type="molecule type" value="Genomic_DNA"/>
</dbReference>
<reference evidence="3 4" key="1">
    <citation type="submission" date="2017-07" db="EMBL/GenBank/DDBJ databases">
        <title>Leptospira spp. isolated from tropical soils.</title>
        <authorList>
            <person name="Thibeaux R."/>
            <person name="Iraola G."/>
            <person name="Ferres I."/>
            <person name="Bierque E."/>
            <person name="Girault D."/>
            <person name="Soupe-Gilbert M.-E."/>
            <person name="Picardeau M."/>
            <person name="Goarant C."/>
        </authorList>
    </citation>
    <scope>NUCLEOTIDE SEQUENCE [LARGE SCALE GENOMIC DNA]</scope>
    <source>
        <strain evidence="3 4">FH2-C-A2</strain>
    </source>
</reference>